<evidence type="ECO:0000313" key="2">
    <source>
        <dbReference type="Proteomes" id="UP001055811"/>
    </source>
</evidence>
<dbReference type="EMBL" id="CM042015">
    <property type="protein sequence ID" value="KAI3707977.1"/>
    <property type="molecule type" value="Genomic_DNA"/>
</dbReference>
<sequence>MLRRFVKPFDRCLGQPSGDELLWHTDLKPHASGEFSIAVVQANSSLEDQSQVSTSPSATYIGVYDGHGGPEASRFVNRNLFPLIDKYAKEEGGISANVIKKAFQTTEDGFFQLVKLSMPIRPQIASAGSCCLLGIISNNELYIANLGDSRAVLGQKLLVNGKSRVVAERLSRDHNVSIVEVRKEVQAQHPGDSHIVVYCHGVWRIKGIIQVSRSIGDFYLKKPEFNRDPYFMQYGNPIPLNRPVLTSEPSIISRKLRPQDLFLIFASDGLWEHLSDQEVVDIVQKYPRMGIAKRLVGAAINKATKKRDLKYDDIKKIQKGTRRRFHDDITVILIFLDQQKGPANGTKLGHTSAPVDIFSCKDDKHPLHK</sequence>
<protein>
    <submittedName>
        <fullName evidence="1">Uncharacterized protein</fullName>
    </submittedName>
</protein>
<gene>
    <name evidence="1" type="ORF">L2E82_36957</name>
</gene>
<reference evidence="2" key="1">
    <citation type="journal article" date="2022" name="Mol. Ecol. Resour.">
        <title>The genomes of chicory, endive, great burdock and yacon provide insights into Asteraceae palaeo-polyploidization history and plant inulin production.</title>
        <authorList>
            <person name="Fan W."/>
            <person name="Wang S."/>
            <person name="Wang H."/>
            <person name="Wang A."/>
            <person name="Jiang F."/>
            <person name="Liu H."/>
            <person name="Zhao H."/>
            <person name="Xu D."/>
            <person name="Zhang Y."/>
        </authorList>
    </citation>
    <scope>NUCLEOTIDE SEQUENCE [LARGE SCALE GENOMIC DNA]</scope>
    <source>
        <strain evidence="2">cv. Punajuju</strain>
    </source>
</reference>
<evidence type="ECO:0000313" key="1">
    <source>
        <dbReference type="EMBL" id="KAI3707977.1"/>
    </source>
</evidence>
<keyword evidence="2" id="KW-1185">Reference proteome</keyword>
<dbReference type="Proteomes" id="UP001055811">
    <property type="component" value="Linkage Group LG07"/>
</dbReference>
<organism evidence="1 2">
    <name type="scientific">Cichorium intybus</name>
    <name type="common">Chicory</name>
    <dbReference type="NCBI Taxonomy" id="13427"/>
    <lineage>
        <taxon>Eukaryota</taxon>
        <taxon>Viridiplantae</taxon>
        <taxon>Streptophyta</taxon>
        <taxon>Embryophyta</taxon>
        <taxon>Tracheophyta</taxon>
        <taxon>Spermatophyta</taxon>
        <taxon>Magnoliopsida</taxon>
        <taxon>eudicotyledons</taxon>
        <taxon>Gunneridae</taxon>
        <taxon>Pentapetalae</taxon>
        <taxon>asterids</taxon>
        <taxon>campanulids</taxon>
        <taxon>Asterales</taxon>
        <taxon>Asteraceae</taxon>
        <taxon>Cichorioideae</taxon>
        <taxon>Cichorieae</taxon>
        <taxon>Cichoriinae</taxon>
        <taxon>Cichorium</taxon>
    </lineage>
</organism>
<reference evidence="1 2" key="2">
    <citation type="journal article" date="2022" name="Mol. Ecol. Resour.">
        <title>The genomes of chicory, endive, great burdock and yacon provide insights into Asteraceae paleo-polyploidization history and plant inulin production.</title>
        <authorList>
            <person name="Fan W."/>
            <person name="Wang S."/>
            <person name="Wang H."/>
            <person name="Wang A."/>
            <person name="Jiang F."/>
            <person name="Liu H."/>
            <person name="Zhao H."/>
            <person name="Xu D."/>
            <person name="Zhang Y."/>
        </authorList>
    </citation>
    <scope>NUCLEOTIDE SEQUENCE [LARGE SCALE GENOMIC DNA]</scope>
    <source>
        <strain evidence="2">cv. Punajuju</strain>
        <tissue evidence="1">Leaves</tissue>
    </source>
</reference>
<name>A0ACB9ACQ5_CICIN</name>
<accession>A0ACB9ACQ5</accession>
<comment type="caution">
    <text evidence="1">The sequence shown here is derived from an EMBL/GenBank/DDBJ whole genome shotgun (WGS) entry which is preliminary data.</text>
</comment>
<proteinExistence type="predicted"/>